<dbReference type="Proteomes" id="UP000464507">
    <property type="component" value="Chromosome"/>
</dbReference>
<dbReference type="SUPFAM" id="SSF54909">
    <property type="entry name" value="Dimeric alpha+beta barrel"/>
    <property type="match status" value="1"/>
</dbReference>
<dbReference type="KEGG" id="mant:BHD05_00935"/>
<name>A0A7L5AG65_9MICO</name>
<dbReference type="RefSeq" id="WP_161884769.1">
    <property type="nucleotide sequence ID" value="NZ_CP017146.1"/>
</dbReference>
<evidence type="ECO:0000259" key="1">
    <source>
        <dbReference type="PROSITE" id="PS51502"/>
    </source>
</evidence>
<dbReference type="EMBL" id="CP017146">
    <property type="protein sequence ID" value="QHO68414.1"/>
    <property type="molecule type" value="Genomic_DNA"/>
</dbReference>
<dbReference type="Gene3D" id="3.30.70.100">
    <property type="match status" value="1"/>
</dbReference>
<proteinExistence type="predicted"/>
<dbReference type="Pfam" id="PF07876">
    <property type="entry name" value="Dabb"/>
    <property type="match status" value="1"/>
</dbReference>
<feature type="domain" description="Stress-response A/B barrel" evidence="1">
    <location>
        <begin position="2"/>
        <end position="97"/>
    </location>
</feature>
<protein>
    <recommendedName>
        <fullName evidence="1">Stress-response A/B barrel domain-containing protein</fullName>
    </recommendedName>
</protein>
<sequence length="99" mass="10810">MLRHIITWKLAAEDTAAKLEHAATIAAALQGLVPLIPEIRSLTVASNVVSLDTNWDLVLVADYSDEAALRTYIDHPEHQRVAGIIRPLVAHRAAVDILV</sequence>
<dbReference type="PANTHER" id="PTHR37832:SF1">
    <property type="entry name" value="STRESS-RESPONSE A_B BARREL DOMAIN-CONTAINING PROTEIN"/>
    <property type="match status" value="1"/>
</dbReference>
<dbReference type="PROSITE" id="PS51502">
    <property type="entry name" value="S_R_A_B_BARREL"/>
    <property type="match status" value="1"/>
</dbReference>
<evidence type="ECO:0000313" key="2">
    <source>
        <dbReference type="EMBL" id="QHO68414.1"/>
    </source>
</evidence>
<dbReference type="AlphaFoldDB" id="A0A7L5AG65"/>
<dbReference type="SMART" id="SM00886">
    <property type="entry name" value="Dabb"/>
    <property type="match status" value="1"/>
</dbReference>
<reference evidence="2 3" key="1">
    <citation type="submission" date="2016-09" db="EMBL/GenBank/DDBJ databases">
        <title>Complete genome sequence of microbes from the polar regions.</title>
        <authorList>
            <person name="Liao L."/>
            <person name="Chen B."/>
        </authorList>
    </citation>
    <scope>NUCLEOTIDE SEQUENCE [LARGE SCALE GENOMIC DNA]</scope>
    <source>
        <strain evidence="2 3">ZS314</strain>
    </source>
</reference>
<dbReference type="PANTHER" id="PTHR37832">
    <property type="entry name" value="BLL2683 PROTEIN"/>
    <property type="match status" value="1"/>
</dbReference>
<evidence type="ECO:0000313" key="3">
    <source>
        <dbReference type="Proteomes" id="UP000464507"/>
    </source>
</evidence>
<organism evidence="2 3">
    <name type="scientific">Marisediminicola antarctica</name>
    <dbReference type="NCBI Taxonomy" id="674079"/>
    <lineage>
        <taxon>Bacteria</taxon>
        <taxon>Bacillati</taxon>
        <taxon>Actinomycetota</taxon>
        <taxon>Actinomycetes</taxon>
        <taxon>Micrococcales</taxon>
        <taxon>Microbacteriaceae</taxon>
        <taxon>Marisediminicola</taxon>
    </lineage>
</organism>
<accession>A0A7L5AG65</accession>
<dbReference type="InterPro" id="IPR013097">
    <property type="entry name" value="Dabb"/>
</dbReference>
<dbReference type="InterPro" id="IPR011008">
    <property type="entry name" value="Dimeric_a/b-barrel"/>
</dbReference>
<keyword evidence="3" id="KW-1185">Reference proteome</keyword>
<dbReference type="OrthoDB" id="6637496at2"/>
<gene>
    <name evidence="2" type="ORF">BHD05_00935</name>
</gene>